<dbReference type="Proteomes" id="UP001497680">
    <property type="component" value="Unassembled WGS sequence"/>
</dbReference>
<evidence type="ECO:0000313" key="2">
    <source>
        <dbReference type="Proteomes" id="UP001497680"/>
    </source>
</evidence>
<protein>
    <submittedName>
        <fullName evidence="1">Uncharacterized protein</fullName>
    </submittedName>
</protein>
<sequence>MAVSFTSSVDTISTIPTTWTSTVTTTVSSSLTTLTTTHTSSNAVVVVYTSTLGQLSFVSFSQEVWTFPPSPTTPTTTPTSISTSSPGPTTATSAPASTEPSSRPPHSATTSNAPQPTQTDHSSALSRGAIAGIGVGCAVAGLLLGLIAGFLLFRRRRRQRPAIAYQTTQFDSQTKPLQETPTDRLDLDQFLLDATPDADIRTELRSLSHLLQQHVENNYHLQPVSHSANELSQVLLKLGLGQGGAMTALKLASLSLDPTHRHNAIQHVIARVVFTSVAFNEAAPYSLLPQPVSSFTSMIPAVEGRRGNTNAVNAALTRWRQLSAFLLHSERSDRTPLTPPEDVSTHKAQQLAMNLNAFLEPFVTGGREERYEQENHLREVIAECTTFGYHLFSEPSEYRFRFEDSVSPNSIVVCPGLDRISDEEGRRYPPPTQPVVAPVVESI</sequence>
<name>A0ACC0D3V3_9PEZI</name>
<gene>
    <name evidence="1" type="ORF">F4821DRAFT_116291</name>
</gene>
<proteinExistence type="predicted"/>
<comment type="caution">
    <text evidence="1">The sequence shown here is derived from an EMBL/GenBank/DDBJ whole genome shotgun (WGS) entry which is preliminary data.</text>
</comment>
<organism evidence="1 2">
    <name type="scientific">Hypoxylon rubiginosum</name>
    <dbReference type="NCBI Taxonomy" id="110542"/>
    <lineage>
        <taxon>Eukaryota</taxon>
        <taxon>Fungi</taxon>
        <taxon>Dikarya</taxon>
        <taxon>Ascomycota</taxon>
        <taxon>Pezizomycotina</taxon>
        <taxon>Sordariomycetes</taxon>
        <taxon>Xylariomycetidae</taxon>
        <taxon>Xylariales</taxon>
        <taxon>Hypoxylaceae</taxon>
        <taxon>Hypoxylon</taxon>
    </lineage>
</organism>
<reference evidence="1 2" key="1">
    <citation type="journal article" date="2022" name="New Phytol.">
        <title>Ecological generalism drives hyperdiversity of secondary metabolite gene clusters in xylarialean endophytes.</title>
        <authorList>
            <person name="Franco M.E.E."/>
            <person name="Wisecaver J.H."/>
            <person name="Arnold A.E."/>
            <person name="Ju Y.M."/>
            <person name="Slot J.C."/>
            <person name="Ahrendt S."/>
            <person name="Moore L.P."/>
            <person name="Eastman K.E."/>
            <person name="Scott K."/>
            <person name="Konkel Z."/>
            <person name="Mondo S.J."/>
            <person name="Kuo A."/>
            <person name="Hayes R.D."/>
            <person name="Haridas S."/>
            <person name="Andreopoulos B."/>
            <person name="Riley R."/>
            <person name="LaButti K."/>
            <person name="Pangilinan J."/>
            <person name="Lipzen A."/>
            <person name="Amirebrahimi M."/>
            <person name="Yan J."/>
            <person name="Adam C."/>
            <person name="Keymanesh K."/>
            <person name="Ng V."/>
            <person name="Louie K."/>
            <person name="Northen T."/>
            <person name="Drula E."/>
            <person name="Henrissat B."/>
            <person name="Hsieh H.M."/>
            <person name="Youens-Clark K."/>
            <person name="Lutzoni F."/>
            <person name="Miadlikowska J."/>
            <person name="Eastwood D.C."/>
            <person name="Hamelin R.C."/>
            <person name="Grigoriev I.V."/>
            <person name="U'Ren J.M."/>
        </authorList>
    </citation>
    <scope>NUCLEOTIDE SEQUENCE [LARGE SCALE GENOMIC DNA]</scope>
    <source>
        <strain evidence="1 2">ER1909</strain>
    </source>
</reference>
<evidence type="ECO:0000313" key="1">
    <source>
        <dbReference type="EMBL" id="KAI6087245.1"/>
    </source>
</evidence>
<dbReference type="EMBL" id="MU394309">
    <property type="protein sequence ID" value="KAI6087245.1"/>
    <property type="molecule type" value="Genomic_DNA"/>
</dbReference>
<accession>A0ACC0D3V3</accession>
<keyword evidence="2" id="KW-1185">Reference proteome</keyword>